<evidence type="ECO:0000313" key="2">
    <source>
        <dbReference type="Proteomes" id="UP000000763"/>
    </source>
</evidence>
<proteinExistence type="predicted"/>
<organism evidence="1 2">
    <name type="scientific">Oryza sativa subsp. japonica</name>
    <name type="common">Rice</name>
    <dbReference type="NCBI Taxonomy" id="39947"/>
    <lineage>
        <taxon>Eukaryota</taxon>
        <taxon>Viridiplantae</taxon>
        <taxon>Streptophyta</taxon>
        <taxon>Embryophyta</taxon>
        <taxon>Tracheophyta</taxon>
        <taxon>Spermatophyta</taxon>
        <taxon>Magnoliopsida</taxon>
        <taxon>Liliopsida</taxon>
        <taxon>Poales</taxon>
        <taxon>Poaceae</taxon>
        <taxon>BOP clade</taxon>
        <taxon>Oryzoideae</taxon>
        <taxon>Oryzeae</taxon>
        <taxon>Oryzinae</taxon>
        <taxon>Oryza</taxon>
        <taxon>Oryza sativa</taxon>
    </lineage>
</organism>
<accession>Q6K5Y2</accession>
<dbReference type="EMBL" id="AP005300">
    <property type="protein sequence ID" value="BAD19724.1"/>
    <property type="molecule type" value="Genomic_DNA"/>
</dbReference>
<evidence type="ECO:0000313" key="1">
    <source>
        <dbReference type="EMBL" id="BAD19724.1"/>
    </source>
</evidence>
<sequence length="73" mass="7743">MGSAPSWAVSPSSRTGVAVVGRRLTFAGRGFTALSVAVRTSAEAKGHHATSRRFAALFWGETERIPSSRRPVS</sequence>
<reference evidence="2" key="1">
    <citation type="journal article" date="2005" name="Nature">
        <title>The map-based sequence of the rice genome.</title>
        <authorList>
            <consortium name="International rice genome sequencing project (IRGSP)"/>
            <person name="Matsumoto T."/>
            <person name="Wu J."/>
            <person name="Kanamori H."/>
            <person name="Katayose Y."/>
            <person name="Fujisawa M."/>
            <person name="Namiki N."/>
            <person name="Mizuno H."/>
            <person name="Yamamoto K."/>
            <person name="Antonio B.A."/>
            <person name="Baba T."/>
            <person name="Sakata K."/>
            <person name="Nagamura Y."/>
            <person name="Aoki H."/>
            <person name="Arikawa K."/>
            <person name="Arita K."/>
            <person name="Bito T."/>
            <person name="Chiden Y."/>
            <person name="Fujitsuka N."/>
            <person name="Fukunaka R."/>
            <person name="Hamada M."/>
            <person name="Harada C."/>
            <person name="Hayashi A."/>
            <person name="Hijishita S."/>
            <person name="Honda M."/>
            <person name="Hosokawa S."/>
            <person name="Ichikawa Y."/>
            <person name="Idonuma A."/>
            <person name="Iijima M."/>
            <person name="Ikeda M."/>
            <person name="Ikeno M."/>
            <person name="Ito K."/>
            <person name="Ito S."/>
            <person name="Ito T."/>
            <person name="Ito Y."/>
            <person name="Ito Y."/>
            <person name="Iwabuchi A."/>
            <person name="Kamiya K."/>
            <person name="Karasawa W."/>
            <person name="Kurita K."/>
            <person name="Katagiri S."/>
            <person name="Kikuta A."/>
            <person name="Kobayashi H."/>
            <person name="Kobayashi N."/>
            <person name="Machita K."/>
            <person name="Maehara T."/>
            <person name="Masukawa M."/>
            <person name="Mizubayashi T."/>
            <person name="Mukai Y."/>
            <person name="Nagasaki H."/>
            <person name="Nagata Y."/>
            <person name="Naito S."/>
            <person name="Nakashima M."/>
            <person name="Nakama Y."/>
            <person name="Nakamichi Y."/>
            <person name="Nakamura M."/>
            <person name="Meguro A."/>
            <person name="Negishi M."/>
            <person name="Ohta I."/>
            <person name="Ohta T."/>
            <person name="Okamoto M."/>
            <person name="Ono N."/>
            <person name="Saji S."/>
            <person name="Sakaguchi M."/>
            <person name="Sakai K."/>
            <person name="Shibata M."/>
            <person name="Shimokawa T."/>
            <person name="Song J."/>
            <person name="Takazaki Y."/>
            <person name="Terasawa K."/>
            <person name="Tsugane M."/>
            <person name="Tsuji K."/>
            <person name="Ueda S."/>
            <person name="Waki K."/>
            <person name="Yamagata H."/>
            <person name="Yamamoto M."/>
            <person name="Yamamoto S."/>
            <person name="Yamane H."/>
            <person name="Yoshiki S."/>
            <person name="Yoshihara R."/>
            <person name="Yukawa K."/>
            <person name="Zhong H."/>
            <person name="Yano M."/>
            <person name="Yuan Q."/>
            <person name="Ouyang S."/>
            <person name="Liu J."/>
            <person name="Jones K.M."/>
            <person name="Gansberger K."/>
            <person name="Moffat K."/>
            <person name="Hill J."/>
            <person name="Bera J."/>
            <person name="Fadrosh D."/>
            <person name="Jin S."/>
            <person name="Johri S."/>
            <person name="Kim M."/>
            <person name="Overton L."/>
            <person name="Reardon M."/>
            <person name="Tsitrin T."/>
            <person name="Vuong H."/>
            <person name="Weaver B."/>
            <person name="Ciecko A."/>
            <person name="Tallon L."/>
            <person name="Jackson J."/>
            <person name="Pai G."/>
            <person name="Aken S.V."/>
            <person name="Utterback T."/>
            <person name="Reidmuller S."/>
            <person name="Feldblyum T."/>
            <person name="Hsiao J."/>
            <person name="Zismann V."/>
            <person name="Iobst S."/>
            <person name="de Vazeille A.R."/>
            <person name="Buell C.R."/>
            <person name="Ying K."/>
            <person name="Li Y."/>
            <person name="Lu T."/>
            <person name="Huang Y."/>
            <person name="Zhao Q."/>
            <person name="Feng Q."/>
            <person name="Zhang L."/>
            <person name="Zhu J."/>
            <person name="Weng Q."/>
            <person name="Mu J."/>
            <person name="Lu Y."/>
            <person name="Fan D."/>
            <person name="Liu Y."/>
            <person name="Guan J."/>
            <person name="Zhang Y."/>
            <person name="Yu S."/>
            <person name="Liu X."/>
            <person name="Zhang Y."/>
            <person name="Hong G."/>
            <person name="Han B."/>
            <person name="Choisne N."/>
            <person name="Demange N."/>
            <person name="Orjeda G."/>
            <person name="Samain S."/>
            <person name="Cattolico L."/>
            <person name="Pelletier E."/>
            <person name="Couloux A."/>
            <person name="Segurens B."/>
            <person name="Wincker P."/>
            <person name="D'Hont A."/>
            <person name="Scarpelli C."/>
            <person name="Weissenbach J."/>
            <person name="Salanoubat M."/>
            <person name="Quetier F."/>
            <person name="Yu Y."/>
            <person name="Kim H.R."/>
            <person name="Rambo T."/>
            <person name="Currie J."/>
            <person name="Collura K."/>
            <person name="Luo M."/>
            <person name="Yang T."/>
            <person name="Ammiraju J.S.S."/>
            <person name="Engler F."/>
            <person name="Soderlund C."/>
            <person name="Wing R.A."/>
            <person name="Palmer L.E."/>
            <person name="de la Bastide M."/>
            <person name="Spiegel L."/>
            <person name="Nascimento L."/>
            <person name="Zutavern T."/>
            <person name="O'Shaughnessy A."/>
            <person name="Dike S."/>
            <person name="Dedhia N."/>
            <person name="Preston R."/>
            <person name="Balija V."/>
            <person name="McCombie W.R."/>
            <person name="Chow T."/>
            <person name="Chen H."/>
            <person name="Chung M."/>
            <person name="Chen C."/>
            <person name="Shaw J."/>
            <person name="Wu H."/>
            <person name="Hsiao K."/>
            <person name="Chao Y."/>
            <person name="Chu M."/>
            <person name="Cheng C."/>
            <person name="Hour A."/>
            <person name="Lee P."/>
            <person name="Lin S."/>
            <person name="Lin Y."/>
            <person name="Liou J."/>
            <person name="Liu S."/>
            <person name="Hsing Y."/>
            <person name="Raghuvanshi S."/>
            <person name="Mohanty A."/>
            <person name="Bharti A.K."/>
            <person name="Gaur A."/>
            <person name="Gupta V."/>
            <person name="Kumar D."/>
            <person name="Ravi V."/>
            <person name="Vij S."/>
            <person name="Kapur A."/>
            <person name="Khurana P."/>
            <person name="Khurana P."/>
            <person name="Khurana J.P."/>
            <person name="Tyagi A.K."/>
            <person name="Gaikwad K."/>
            <person name="Singh A."/>
            <person name="Dalal V."/>
            <person name="Srivastava S."/>
            <person name="Dixit A."/>
            <person name="Pal A.K."/>
            <person name="Ghazi I.A."/>
            <person name="Yadav M."/>
            <person name="Pandit A."/>
            <person name="Bhargava A."/>
            <person name="Sureshbabu K."/>
            <person name="Batra K."/>
            <person name="Sharma T.R."/>
            <person name="Mohapatra T."/>
            <person name="Singh N.K."/>
            <person name="Messing J."/>
            <person name="Nelson A.B."/>
            <person name="Fuks G."/>
            <person name="Kavchok S."/>
            <person name="Keizer G."/>
            <person name="Linton E."/>
            <person name="Llaca V."/>
            <person name="Song R."/>
            <person name="Tanyolac B."/>
            <person name="Young S."/>
            <person name="Ho-Il K."/>
            <person name="Hahn J.H."/>
            <person name="Sangsakoo G."/>
            <person name="Vanavichit A."/>
            <person name="de Mattos Luiz.A.T."/>
            <person name="Zimmer P.D."/>
            <person name="Malone G."/>
            <person name="Dellagostin O."/>
            <person name="de Oliveira A.C."/>
            <person name="Bevan M."/>
            <person name="Bancroft I."/>
            <person name="Minx P."/>
            <person name="Cordum H."/>
            <person name="Wilson R."/>
            <person name="Cheng Z."/>
            <person name="Jin W."/>
            <person name="Jiang J."/>
            <person name="Leong S.A."/>
            <person name="Iwama H."/>
            <person name="Gojobori T."/>
            <person name="Itoh T."/>
            <person name="Niimura Y."/>
            <person name="Fujii Y."/>
            <person name="Habara T."/>
            <person name="Sakai H."/>
            <person name="Sato Y."/>
            <person name="Wilson G."/>
            <person name="Kumar K."/>
            <person name="McCouch S."/>
            <person name="Juretic N."/>
            <person name="Hoen D."/>
            <person name="Wright S."/>
            <person name="Bruskiewich R."/>
            <person name="Bureau T."/>
            <person name="Miyao A."/>
            <person name="Hirochika H."/>
            <person name="Nishikawa T."/>
            <person name="Kadowaki K."/>
            <person name="Sugiura M."/>
            <person name="Burr B."/>
            <person name="Sasaki T."/>
        </authorList>
    </citation>
    <scope>NUCLEOTIDE SEQUENCE [LARGE SCALE GENOMIC DNA]</scope>
    <source>
        <strain evidence="2">cv. Nipponbare</strain>
    </source>
</reference>
<reference evidence="2" key="2">
    <citation type="journal article" date="2008" name="Nucleic Acids Res.">
        <title>The rice annotation project database (RAP-DB): 2008 update.</title>
        <authorList>
            <consortium name="The rice annotation project (RAP)"/>
        </authorList>
    </citation>
    <scope>GENOME REANNOTATION</scope>
    <source>
        <strain evidence="2">cv. Nipponbare</strain>
    </source>
</reference>
<protein>
    <submittedName>
        <fullName evidence="1">Uncharacterized protein</fullName>
    </submittedName>
</protein>
<gene>
    <name evidence="1" type="primary">OJ2055_H10.21</name>
</gene>
<name>Q6K5Y2_ORYSJ</name>
<dbReference type="Proteomes" id="UP000000763">
    <property type="component" value="Chromosome 2"/>
</dbReference>
<dbReference type="AlphaFoldDB" id="Q6K5Y2"/>